<dbReference type="Pfam" id="PF13738">
    <property type="entry name" value="Pyr_redox_3"/>
    <property type="match status" value="1"/>
</dbReference>
<dbReference type="GO" id="GO:0004497">
    <property type="term" value="F:monooxygenase activity"/>
    <property type="evidence" value="ECO:0007669"/>
    <property type="project" value="UniProtKB-KW"/>
</dbReference>
<evidence type="ECO:0000256" key="5">
    <source>
        <dbReference type="ARBA" id="ARBA00022857"/>
    </source>
</evidence>
<proteinExistence type="inferred from homology"/>
<evidence type="ECO:0000256" key="4">
    <source>
        <dbReference type="ARBA" id="ARBA00022827"/>
    </source>
</evidence>
<dbReference type="EMBL" id="CP045644">
    <property type="protein sequence ID" value="QFZ84701.1"/>
    <property type="molecule type" value="Genomic_DNA"/>
</dbReference>
<evidence type="ECO:0000256" key="1">
    <source>
        <dbReference type="ARBA" id="ARBA00001974"/>
    </source>
</evidence>
<dbReference type="PANTHER" id="PTHR43098">
    <property type="entry name" value="L-ORNITHINE N(5)-MONOOXYGENASE-RELATED"/>
    <property type="match status" value="1"/>
</dbReference>
<reference evidence="8 9" key="1">
    <citation type="submission" date="2019-10" db="EMBL/GenBank/DDBJ databases">
        <title>Complete genome sequence of Variovorax paradoxus 5C-2.</title>
        <authorList>
            <person name="Gogoleva N.E."/>
            <person name="Balkin A.S."/>
        </authorList>
    </citation>
    <scope>NUCLEOTIDE SEQUENCE [LARGE SCALE GENOMIC DNA]</scope>
    <source>
        <strain evidence="8 9">5C-2</strain>
    </source>
</reference>
<keyword evidence="3" id="KW-0285">Flavoprotein</keyword>
<dbReference type="SUPFAM" id="SSF51905">
    <property type="entry name" value="FAD/NAD(P)-binding domain"/>
    <property type="match status" value="2"/>
</dbReference>
<keyword evidence="4" id="KW-0274">FAD</keyword>
<dbReference type="PANTHER" id="PTHR43098:SF3">
    <property type="entry name" value="L-ORNITHINE N(5)-MONOOXYGENASE-RELATED"/>
    <property type="match status" value="1"/>
</dbReference>
<dbReference type="AlphaFoldDB" id="A0A5Q0M4Z6"/>
<comment type="cofactor">
    <cofactor evidence="1">
        <name>FAD</name>
        <dbReference type="ChEBI" id="CHEBI:57692"/>
    </cofactor>
</comment>
<keyword evidence="6" id="KW-0560">Oxidoreductase</keyword>
<evidence type="ECO:0000313" key="8">
    <source>
        <dbReference type="EMBL" id="QFZ84701.1"/>
    </source>
</evidence>
<dbReference type="RefSeq" id="WP_153283323.1">
    <property type="nucleotide sequence ID" value="NZ_CP045644.1"/>
</dbReference>
<keyword evidence="7" id="KW-0503">Monooxygenase</keyword>
<evidence type="ECO:0000313" key="9">
    <source>
        <dbReference type="Proteomes" id="UP000326780"/>
    </source>
</evidence>
<keyword evidence="5" id="KW-0521">NADP</keyword>
<dbReference type="Proteomes" id="UP000326780">
    <property type="component" value="Chromosome"/>
</dbReference>
<evidence type="ECO:0000256" key="2">
    <source>
        <dbReference type="ARBA" id="ARBA00010139"/>
    </source>
</evidence>
<name>A0A5Q0M4Z6_VARPD</name>
<evidence type="ECO:0000256" key="6">
    <source>
        <dbReference type="ARBA" id="ARBA00023002"/>
    </source>
</evidence>
<dbReference type="InterPro" id="IPR036188">
    <property type="entry name" value="FAD/NAD-bd_sf"/>
</dbReference>
<dbReference type="InterPro" id="IPR050775">
    <property type="entry name" value="FAD-binding_Monooxygenases"/>
</dbReference>
<gene>
    <name evidence="8" type="ORF">GFK26_18970</name>
</gene>
<evidence type="ECO:0000256" key="3">
    <source>
        <dbReference type="ARBA" id="ARBA00022630"/>
    </source>
</evidence>
<evidence type="ECO:0000256" key="7">
    <source>
        <dbReference type="ARBA" id="ARBA00023033"/>
    </source>
</evidence>
<accession>A0A5Q0M4Z6</accession>
<comment type="similarity">
    <text evidence="2">Belongs to the FAD-binding monooxygenase family.</text>
</comment>
<dbReference type="Gene3D" id="3.50.50.60">
    <property type="entry name" value="FAD/NAD(P)-binding domain"/>
    <property type="match status" value="2"/>
</dbReference>
<protein>
    <submittedName>
        <fullName evidence="8">NAD(P)-binding protein</fullName>
    </submittedName>
</protein>
<sequence length="543" mass="60542">MKEDTSIGTVVDAVVVGAGFGGLYAVKSLRDAGFKVQAFEAGDGLGGTWYWNRYPGARVDLECWDYSYSFSSELQDEWDWTERYPTAGELMRYLNHVADRFSLRESFRFNTRVESAFFDQKRNLWTIATSDGKTTTARFFVPATGVLSVPKPPDIPGAESFQGESFHTGRWPQHDIDFSDKRVGIIGTGSSGVQVIQAIAGKCKHLTVFQRTAVFVLPAKNYSLTPAMRARVRSGYSERRAISRLTRFGNSVPAAYESALEASPLERQKKYDNAWENSHLLAFRACYGDILSNDEANETVAEFVREKIRAIVKNPEVAKKLLPYGFPFATKRPCLGDTYYDVYNRENVTLVDLQSTPIEEIVQKGVRTKDGVHELDVLIYATGYDALTGALNQIDVRGVGGRALSGKWAGGAKTYLGLMTSEFPNMFTVTGPGSPGPLANMSMGIEQHVDWVTRVMKYMRQHNFECIDANASAEHEWMQHVQDLVSRTLYLKANSWYLGANVPGKAQVFLPYLGGHGNYRKKCDDVAEAGYEGFHLTRSLAVD</sequence>
<organism evidence="8 9">
    <name type="scientific">Variovorax paradoxus</name>
    <dbReference type="NCBI Taxonomy" id="34073"/>
    <lineage>
        <taxon>Bacteria</taxon>
        <taxon>Pseudomonadati</taxon>
        <taxon>Pseudomonadota</taxon>
        <taxon>Betaproteobacteria</taxon>
        <taxon>Burkholderiales</taxon>
        <taxon>Comamonadaceae</taxon>
        <taxon>Variovorax</taxon>
    </lineage>
</organism>